<accession>G9NLI6</accession>
<dbReference type="AlphaFoldDB" id="G9NLI6"/>
<dbReference type="eggNOG" id="ENOG502RP5H">
    <property type="taxonomic scope" value="Eukaryota"/>
</dbReference>
<dbReference type="Proteomes" id="UP000005426">
    <property type="component" value="Unassembled WGS sequence"/>
</dbReference>
<dbReference type="STRING" id="452589.G9NLI6"/>
<evidence type="ECO:0000313" key="1">
    <source>
        <dbReference type="EMBL" id="EHK48748.1"/>
    </source>
</evidence>
<sequence length="255" mass="29255">MNPALGKQFLVSKKHLMLSSRRAGKVLEGSFKESTREKDGLFHWNFEPMFDSMAFEIVMHIIHGHTRQIPEKASVDLLAQIAAIVDDLECQDSIWFFAKRWLSQMKCPDFHETSEDLMRWILISFVFEESEIFKQITNDAIRYSTDKTPTFGLPIRPRILENIGERRQFILAHLFAHLQKLQSQLLEQSLGCNQGCRAMMYGTLTQGMKSNSWLPLPLSPYTSLSISSALQKLKAVQGVDYYCPLRYSTNLNGDG</sequence>
<protein>
    <recommendedName>
        <fullName evidence="3">BTB domain-containing protein</fullName>
    </recommendedName>
</protein>
<gene>
    <name evidence="1" type="ORF">TRIATDRAFT_214995</name>
</gene>
<dbReference type="HOGENOM" id="CLU_031555_2_0_1"/>
<proteinExistence type="predicted"/>
<feature type="non-terminal residue" evidence="1">
    <location>
        <position position="255"/>
    </location>
</feature>
<dbReference type="OMA" id="YPARWIE"/>
<dbReference type="EMBL" id="ABDG02000018">
    <property type="protein sequence ID" value="EHK48748.1"/>
    <property type="molecule type" value="Genomic_DNA"/>
</dbReference>
<reference evidence="1 2" key="1">
    <citation type="journal article" date="2011" name="Genome Biol.">
        <title>Comparative genome sequence analysis underscores mycoparasitism as the ancestral life style of Trichoderma.</title>
        <authorList>
            <person name="Kubicek C.P."/>
            <person name="Herrera-Estrella A."/>
            <person name="Seidl-Seiboth V."/>
            <person name="Martinez D.A."/>
            <person name="Druzhinina I.S."/>
            <person name="Thon M."/>
            <person name="Zeilinger S."/>
            <person name="Casas-Flores S."/>
            <person name="Horwitz B.A."/>
            <person name="Mukherjee P.K."/>
            <person name="Mukherjee M."/>
            <person name="Kredics L."/>
            <person name="Alcaraz L.D."/>
            <person name="Aerts A."/>
            <person name="Antal Z."/>
            <person name="Atanasova L."/>
            <person name="Cervantes-Badillo M.G."/>
            <person name="Challacombe J."/>
            <person name="Chertkov O."/>
            <person name="McCluskey K."/>
            <person name="Coulpier F."/>
            <person name="Deshpande N."/>
            <person name="von Doehren H."/>
            <person name="Ebbole D.J."/>
            <person name="Esquivel-Naranjo E.U."/>
            <person name="Fekete E."/>
            <person name="Flipphi M."/>
            <person name="Glaser F."/>
            <person name="Gomez-Rodriguez E.Y."/>
            <person name="Gruber S."/>
            <person name="Han C."/>
            <person name="Henrissat B."/>
            <person name="Hermosa R."/>
            <person name="Hernandez-Onate M."/>
            <person name="Karaffa L."/>
            <person name="Kosti I."/>
            <person name="Le Crom S."/>
            <person name="Lindquist E."/>
            <person name="Lucas S."/>
            <person name="Luebeck M."/>
            <person name="Luebeck P.S."/>
            <person name="Margeot A."/>
            <person name="Metz B."/>
            <person name="Misra M."/>
            <person name="Nevalainen H."/>
            <person name="Omann M."/>
            <person name="Packer N."/>
            <person name="Perrone G."/>
            <person name="Uresti-Rivera E.E."/>
            <person name="Salamov A."/>
            <person name="Schmoll M."/>
            <person name="Seiboth B."/>
            <person name="Shapiro H."/>
            <person name="Sukno S."/>
            <person name="Tamayo-Ramos J.A."/>
            <person name="Tisch D."/>
            <person name="Wiest A."/>
            <person name="Wilkinson H.H."/>
            <person name="Zhang M."/>
            <person name="Coutinho P.M."/>
            <person name="Kenerley C.M."/>
            <person name="Monte E."/>
            <person name="Baker S.E."/>
            <person name="Grigoriev I.V."/>
        </authorList>
    </citation>
    <scope>NUCLEOTIDE SEQUENCE [LARGE SCALE GENOMIC DNA]</scope>
    <source>
        <strain evidence="2">ATCC 20476 / IMI 206040</strain>
    </source>
</reference>
<comment type="caution">
    <text evidence="1">The sequence shown here is derived from an EMBL/GenBank/DDBJ whole genome shotgun (WGS) entry which is preliminary data.</text>
</comment>
<dbReference type="OrthoDB" id="4899335at2759"/>
<evidence type="ECO:0000313" key="2">
    <source>
        <dbReference type="Proteomes" id="UP000005426"/>
    </source>
</evidence>
<name>G9NLI6_HYPAI</name>
<organism evidence="1 2">
    <name type="scientific">Hypocrea atroviridis (strain ATCC 20476 / IMI 206040)</name>
    <name type="common">Trichoderma atroviride</name>
    <dbReference type="NCBI Taxonomy" id="452589"/>
    <lineage>
        <taxon>Eukaryota</taxon>
        <taxon>Fungi</taxon>
        <taxon>Dikarya</taxon>
        <taxon>Ascomycota</taxon>
        <taxon>Pezizomycotina</taxon>
        <taxon>Sordariomycetes</taxon>
        <taxon>Hypocreomycetidae</taxon>
        <taxon>Hypocreales</taxon>
        <taxon>Hypocreaceae</taxon>
        <taxon>Trichoderma</taxon>
    </lineage>
</organism>
<keyword evidence="2" id="KW-1185">Reference proteome</keyword>
<dbReference type="GeneID" id="25777704"/>
<evidence type="ECO:0008006" key="3">
    <source>
        <dbReference type="Google" id="ProtNLM"/>
    </source>
</evidence>
<dbReference type="KEGG" id="tatv:25777704"/>